<dbReference type="HAMAP" id="MF_02126">
    <property type="entry name" value="RF_methyltr_PrmC"/>
    <property type="match status" value="1"/>
</dbReference>
<feature type="domain" description="Release factor glutamine methyltransferase N-terminal" evidence="7">
    <location>
        <begin position="5"/>
        <end position="66"/>
    </location>
</feature>
<comment type="similarity">
    <text evidence="5">Belongs to the protein N5-glutamine methyltransferase family. PrmC subfamily.</text>
</comment>
<feature type="domain" description="Methyltransferase small" evidence="6">
    <location>
        <begin position="103"/>
        <end position="185"/>
    </location>
</feature>
<dbReference type="CDD" id="cd02440">
    <property type="entry name" value="AdoMet_MTases"/>
    <property type="match status" value="1"/>
</dbReference>
<dbReference type="Gene3D" id="1.10.8.10">
    <property type="entry name" value="DNA helicase RuvA subunit, C-terminal domain"/>
    <property type="match status" value="1"/>
</dbReference>
<dbReference type="GO" id="GO:0102559">
    <property type="term" value="F:peptide chain release factor N(5)-glutamine methyltransferase activity"/>
    <property type="evidence" value="ECO:0007669"/>
    <property type="project" value="UniProtKB-EC"/>
</dbReference>
<evidence type="ECO:0000259" key="6">
    <source>
        <dbReference type="Pfam" id="PF05175"/>
    </source>
</evidence>
<comment type="caution">
    <text evidence="8">The sequence shown here is derived from an EMBL/GenBank/DDBJ whole genome shotgun (WGS) entry which is preliminary data.</text>
</comment>
<dbReference type="PANTHER" id="PTHR18895:SF74">
    <property type="entry name" value="MTRF1L RELEASE FACTOR GLUTAMINE METHYLTRANSFERASE"/>
    <property type="match status" value="1"/>
</dbReference>
<dbReference type="InterPro" id="IPR050320">
    <property type="entry name" value="N5-glutamine_MTase"/>
</dbReference>
<reference evidence="8 9" key="1">
    <citation type="submission" date="2019-12" db="EMBL/GenBank/DDBJ databases">
        <title>Neisseriaceae gen. nov. sp. Genome sequencing and assembly.</title>
        <authorList>
            <person name="Liu Z."/>
            <person name="Li A."/>
        </authorList>
    </citation>
    <scope>NUCLEOTIDE SEQUENCE [LARGE SCALE GENOMIC DNA]</scope>
    <source>
        <strain evidence="8 9">B2N2-7</strain>
    </source>
</reference>
<evidence type="ECO:0000256" key="4">
    <source>
        <dbReference type="ARBA" id="ARBA00048391"/>
    </source>
</evidence>
<keyword evidence="9" id="KW-1185">Reference proteome</keyword>
<dbReference type="AlphaFoldDB" id="A0A845BVL6"/>
<dbReference type="Pfam" id="PF17827">
    <property type="entry name" value="PrmC_N"/>
    <property type="match status" value="1"/>
</dbReference>
<feature type="binding site" evidence="5">
    <location>
        <begin position="111"/>
        <end position="115"/>
    </location>
    <ligand>
        <name>S-adenosyl-L-methionine</name>
        <dbReference type="ChEBI" id="CHEBI:59789"/>
    </ligand>
</feature>
<dbReference type="PROSITE" id="PS00092">
    <property type="entry name" value="N6_MTASE"/>
    <property type="match status" value="1"/>
</dbReference>
<dbReference type="InterPro" id="IPR029063">
    <property type="entry name" value="SAM-dependent_MTases_sf"/>
</dbReference>
<name>A0A845BVL6_9NEIS</name>
<dbReference type="Pfam" id="PF05175">
    <property type="entry name" value="MTS"/>
    <property type="match status" value="1"/>
</dbReference>
<keyword evidence="1 5" id="KW-0489">Methyltransferase</keyword>
<dbReference type="InterPro" id="IPR007848">
    <property type="entry name" value="Small_mtfrase_dom"/>
</dbReference>
<accession>A0A845BVL6</accession>
<dbReference type="InterPro" id="IPR002052">
    <property type="entry name" value="DNA_methylase_N6_adenine_CS"/>
</dbReference>
<dbReference type="EMBL" id="WSSB01000016">
    <property type="protein sequence ID" value="MXR38176.1"/>
    <property type="molecule type" value="Genomic_DNA"/>
</dbReference>
<feature type="binding site" evidence="5">
    <location>
        <begin position="177"/>
        <end position="180"/>
    </location>
    <ligand>
        <name>substrate</name>
    </ligand>
</feature>
<proteinExistence type="inferred from homology"/>
<dbReference type="GO" id="GO:0032259">
    <property type="term" value="P:methylation"/>
    <property type="evidence" value="ECO:0007669"/>
    <property type="project" value="UniProtKB-KW"/>
</dbReference>
<organism evidence="8 9">
    <name type="scientific">Craterilacuibacter sinensis</name>
    <dbReference type="NCBI Taxonomy" id="2686017"/>
    <lineage>
        <taxon>Bacteria</taxon>
        <taxon>Pseudomonadati</taxon>
        <taxon>Pseudomonadota</taxon>
        <taxon>Betaproteobacteria</taxon>
        <taxon>Neisseriales</taxon>
        <taxon>Neisseriaceae</taxon>
        <taxon>Craterilacuibacter</taxon>
    </lineage>
</organism>
<protein>
    <recommendedName>
        <fullName evidence="5">Release factor glutamine methyltransferase</fullName>
        <shortName evidence="5">RF MTase</shortName>
        <ecNumber evidence="5">2.1.1.297</ecNumber>
    </recommendedName>
    <alternativeName>
        <fullName evidence="5">N5-glutamine methyltransferase PrmC</fullName>
    </alternativeName>
    <alternativeName>
        <fullName evidence="5">Protein-(glutamine-N5) MTase PrmC</fullName>
    </alternativeName>
    <alternativeName>
        <fullName evidence="5">Protein-glutamine N-methyltransferase PrmC</fullName>
    </alternativeName>
</protein>
<feature type="binding site" evidence="5">
    <location>
        <position position="134"/>
    </location>
    <ligand>
        <name>S-adenosyl-L-methionine</name>
        <dbReference type="ChEBI" id="CHEBI:59789"/>
    </ligand>
</feature>
<sequence length="271" mass="29309">MTIQETLRACPLVRLDARLLLMAATGFDRMYLLAHDDESLTVAQQSAFDALVARRMAGEPIAYLLGQREFYGRMFAVTLDVLIPRPETEHLVDAALLKIGRERAAYVLDLGCGSGAIAVTLALEAPQWQVAAVDLSAAALQVSVHNAAQLGAKVAFREGSWYVPLPETSRFDLIVSNPPYIHQDDHHLQEGDVRFEPRMALTDGADGLSCLRAIAAGALARLLPGGYLMVEHGYDQGEACRKLFSEAGLLAVETLPDLAGLDRVTLGCAPQ</sequence>
<dbReference type="InterPro" id="IPR040758">
    <property type="entry name" value="PrmC_N"/>
</dbReference>
<feature type="binding site" evidence="5">
    <location>
        <position position="177"/>
    </location>
    <ligand>
        <name>S-adenosyl-L-methionine</name>
        <dbReference type="ChEBI" id="CHEBI:59789"/>
    </ligand>
</feature>
<dbReference type="FunFam" id="3.40.50.150:FF:000053">
    <property type="entry name" value="Release factor glutamine methyltransferase"/>
    <property type="match status" value="1"/>
</dbReference>
<dbReference type="InterPro" id="IPR019874">
    <property type="entry name" value="RF_methyltr_PrmC"/>
</dbReference>
<comment type="catalytic activity">
    <reaction evidence="4 5">
        <text>L-glutaminyl-[peptide chain release factor] + S-adenosyl-L-methionine = N(5)-methyl-L-glutaminyl-[peptide chain release factor] + S-adenosyl-L-homocysteine + H(+)</text>
        <dbReference type="Rhea" id="RHEA:42896"/>
        <dbReference type="Rhea" id="RHEA-COMP:10271"/>
        <dbReference type="Rhea" id="RHEA-COMP:10272"/>
        <dbReference type="ChEBI" id="CHEBI:15378"/>
        <dbReference type="ChEBI" id="CHEBI:30011"/>
        <dbReference type="ChEBI" id="CHEBI:57856"/>
        <dbReference type="ChEBI" id="CHEBI:59789"/>
        <dbReference type="ChEBI" id="CHEBI:61891"/>
        <dbReference type="EC" id="2.1.1.297"/>
    </reaction>
</comment>
<dbReference type="RefSeq" id="WP_160798080.1">
    <property type="nucleotide sequence ID" value="NZ_WSSB01000016.1"/>
</dbReference>
<evidence type="ECO:0000313" key="8">
    <source>
        <dbReference type="EMBL" id="MXR38176.1"/>
    </source>
</evidence>
<dbReference type="NCBIfam" id="TIGR00536">
    <property type="entry name" value="hemK_fam"/>
    <property type="match status" value="1"/>
</dbReference>
<dbReference type="PANTHER" id="PTHR18895">
    <property type="entry name" value="HEMK METHYLTRANSFERASE"/>
    <property type="match status" value="1"/>
</dbReference>
<feature type="binding site" evidence="5">
    <location>
        <position position="161"/>
    </location>
    <ligand>
        <name>S-adenosyl-L-methionine</name>
        <dbReference type="ChEBI" id="CHEBI:59789"/>
    </ligand>
</feature>
<keyword evidence="2 5" id="KW-0808">Transferase</keyword>
<evidence type="ECO:0000256" key="2">
    <source>
        <dbReference type="ARBA" id="ARBA00022679"/>
    </source>
</evidence>
<evidence type="ECO:0000259" key="7">
    <source>
        <dbReference type="Pfam" id="PF17827"/>
    </source>
</evidence>
<dbReference type="NCBIfam" id="TIGR03534">
    <property type="entry name" value="RF_mod_PrmC"/>
    <property type="match status" value="1"/>
</dbReference>
<evidence type="ECO:0000256" key="1">
    <source>
        <dbReference type="ARBA" id="ARBA00022603"/>
    </source>
</evidence>
<dbReference type="EC" id="2.1.1.297" evidence="5"/>
<evidence type="ECO:0000256" key="3">
    <source>
        <dbReference type="ARBA" id="ARBA00022691"/>
    </source>
</evidence>
<evidence type="ECO:0000256" key="5">
    <source>
        <dbReference type="HAMAP-Rule" id="MF_02126"/>
    </source>
</evidence>
<keyword evidence="3 5" id="KW-0949">S-adenosyl-L-methionine</keyword>
<gene>
    <name evidence="5 8" type="primary">prmC</name>
    <name evidence="8" type="ORF">GQF02_14470</name>
</gene>
<comment type="function">
    <text evidence="5">Methylates the class 1 translation termination release factors RF1/PrfA and RF2/PrfB on the glutamine residue of the universally conserved GGQ motif.</text>
</comment>
<evidence type="ECO:0000313" key="9">
    <source>
        <dbReference type="Proteomes" id="UP000467214"/>
    </source>
</evidence>
<dbReference type="InterPro" id="IPR004556">
    <property type="entry name" value="HemK-like"/>
</dbReference>
<dbReference type="Proteomes" id="UP000467214">
    <property type="component" value="Unassembled WGS sequence"/>
</dbReference>
<dbReference type="GO" id="GO:0003676">
    <property type="term" value="F:nucleic acid binding"/>
    <property type="evidence" value="ECO:0007669"/>
    <property type="project" value="InterPro"/>
</dbReference>
<dbReference type="SUPFAM" id="SSF53335">
    <property type="entry name" value="S-adenosyl-L-methionine-dependent methyltransferases"/>
    <property type="match status" value="1"/>
</dbReference>
<dbReference type="Gene3D" id="3.40.50.150">
    <property type="entry name" value="Vaccinia Virus protein VP39"/>
    <property type="match status" value="1"/>
</dbReference>